<dbReference type="AlphaFoldDB" id="A0A1V4SYW8"/>
<accession>A0A1V4SYW8</accession>
<keyword evidence="1" id="KW-1133">Transmembrane helix</keyword>
<keyword evidence="1" id="KW-0472">Membrane</keyword>
<feature type="transmembrane region" description="Helical" evidence="1">
    <location>
        <begin position="88"/>
        <end position="107"/>
    </location>
</feature>
<feature type="transmembrane region" description="Helical" evidence="1">
    <location>
        <begin position="37"/>
        <end position="58"/>
    </location>
</feature>
<name>A0A1V4SYW8_9CLOT</name>
<evidence type="ECO:0008006" key="4">
    <source>
        <dbReference type="Google" id="ProtNLM"/>
    </source>
</evidence>
<proteinExistence type="predicted"/>
<dbReference type="EMBL" id="LTAY01000026">
    <property type="protein sequence ID" value="OPX49070.1"/>
    <property type="molecule type" value="Genomic_DNA"/>
</dbReference>
<comment type="caution">
    <text evidence="2">The sequence shown here is derived from an EMBL/GenBank/DDBJ whole genome shotgun (WGS) entry which is preliminary data.</text>
</comment>
<dbReference type="RefSeq" id="WP_080022122.1">
    <property type="nucleotide sequence ID" value="NZ_LTAY01000026.1"/>
</dbReference>
<gene>
    <name evidence="2" type="ORF">CLTHE_08230</name>
</gene>
<evidence type="ECO:0000256" key="1">
    <source>
        <dbReference type="SAM" id="Phobius"/>
    </source>
</evidence>
<feature type="transmembrane region" description="Helical" evidence="1">
    <location>
        <begin position="64"/>
        <end position="81"/>
    </location>
</feature>
<feature type="transmembrane region" description="Helical" evidence="1">
    <location>
        <begin position="6"/>
        <end position="25"/>
    </location>
</feature>
<evidence type="ECO:0000313" key="2">
    <source>
        <dbReference type="EMBL" id="OPX49070.1"/>
    </source>
</evidence>
<keyword evidence="1" id="KW-0812">Transmembrane</keyword>
<evidence type="ECO:0000313" key="3">
    <source>
        <dbReference type="Proteomes" id="UP000191448"/>
    </source>
</evidence>
<organism evidence="2 3">
    <name type="scientific">Clostridium thermobutyricum DSM 4928</name>
    <dbReference type="NCBI Taxonomy" id="1121339"/>
    <lineage>
        <taxon>Bacteria</taxon>
        <taxon>Bacillati</taxon>
        <taxon>Bacillota</taxon>
        <taxon>Clostridia</taxon>
        <taxon>Eubacteriales</taxon>
        <taxon>Clostridiaceae</taxon>
        <taxon>Clostridium</taxon>
    </lineage>
</organism>
<protein>
    <recommendedName>
        <fullName evidence="4">Acid-resistance membrane protein</fullName>
    </recommendedName>
</protein>
<reference evidence="2 3" key="1">
    <citation type="submission" date="2016-02" db="EMBL/GenBank/DDBJ databases">
        <title>Genome sequence of Clostridium thermobutyricum DSM 4928.</title>
        <authorList>
            <person name="Poehlein A."/>
            <person name="Daniel R."/>
        </authorList>
    </citation>
    <scope>NUCLEOTIDE SEQUENCE [LARGE SCALE GENOMIC DNA]</scope>
    <source>
        <strain evidence="2 3">DSM 4928</strain>
    </source>
</reference>
<dbReference type="Proteomes" id="UP000191448">
    <property type="component" value="Unassembled WGS sequence"/>
</dbReference>
<sequence>MNNIIQKILSLTLLILITLLTFDYFKVIEFDKVLKNCFTFIIVISSVISSMGVILSKAPGFMKFINYVIILSLLLGGMLIITQNKLNLFVAIFLVFTISYSLIDMLYKSA</sequence>